<dbReference type="RefSeq" id="WP_218905669.1">
    <property type="nucleotide sequence ID" value="NZ_JACCBA010000001.1"/>
</dbReference>
<dbReference type="Proteomes" id="UP000529783">
    <property type="component" value="Unassembled WGS sequence"/>
</dbReference>
<evidence type="ECO:0000313" key="1">
    <source>
        <dbReference type="EMBL" id="NYD50291.1"/>
    </source>
</evidence>
<name>A0A7Y9EM50_9ACTN</name>
<protein>
    <submittedName>
        <fullName evidence="1">Uncharacterized protein</fullName>
    </submittedName>
</protein>
<reference evidence="1 2" key="1">
    <citation type="submission" date="2020-07" db="EMBL/GenBank/DDBJ databases">
        <title>Sequencing the genomes of 1000 actinobacteria strains.</title>
        <authorList>
            <person name="Klenk H.-P."/>
        </authorList>
    </citation>
    <scope>NUCLEOTIDE SEQUENCE [LARGE SCALE GENOMIC DNA]</scope>
    <source>
        <strain evidence="1 2">DSM 40398</strain>
    </source>
</reference>
<comment type="caution">
    <text evidence="1">The sequence shown here is derived from an EMBL/GenBank/DDBJ whole genome shotgun (WGS) entry which is preliminary data.</text>
</comment>
<dbReference type="AlphaFoldDB" id="A0A7Y9EM50"/>
<proteinExistence type="predicted"/>
<evidence type="ECO:0000313" key="2">
    <source>
        <dbReference type="Proteomes" id="UP000529783"/>
    </source>
</evidence>
<keyword evidence="2" id="KW-1185">Reference proteome</keyword>
<accession>A0A7Y9EM50</accession>
<organism evidence="1 2">
    <name type="scientific">Actinomadura luteofluorescens</name>
    <dbReference type="NCBI Taxonomy" id="46163"/>
    <lineage>
        <taxon>Bacteria</taxon>
        <taxon>Bacillati</taxon>
        <taxon>Actinomycetota</taxon>
        <taxon>Actinomycetes</taxon>
        <taxon>Streptosporangiales</taxon>
        <taxon>Thermomonosporaceae</taxon>
        <taxon>Actinomadura</taxon>
    </lineage>
</organism>
<gene>
    <name evidence="1" type="ORF">BJY14_006274</name>
</gene>
<sequence length="63" mass="6635">MRPMLALEDLELAEGVEQVTLVPDQRAVAEFAAQVGTHRSITAFTLGIRTPVMVAGVGQDGVA</sequence>
<dbReference type="EMBL" id="JACCBA010000001">
    <property type="protein sequence ID" value="NYD50291.1"/>
    <property type="molecule type" value="Genomic_DNA"/>
</dbReference>